<sequence>MENKLGFRGPTVYHKWPISVTKQSAPKGYQCGFPRTRGKEEPVAENPFGIREQGVLWQSVTHSQRKGDVLFVFQRRNRRGVWPVGRSPWTAPRASILLEDFEHAGMQVGKILLGVKLLQLRKPCV</sequence>
<protein>
    <submittedName>
        <fullName evidence="1">Netrin-G2</fullName>
    </submittedName>
</protein>
<accession>A0A4D9E6R3</accession>
<reference evidence="1 2" key="1">
    <citation type="submission" date="2019-04" db="EMBL/GenBank/DDBJ databases">
        <title>Draft genome of the big-headed turtle Platysternon megacephalum.</title>
        <authorList>
            <person name="Gong S."/>
        </authorList>
    </citation>
    <scope>NUCLEOTIDE SEQUENCE [LARGE SCALE GENOMIC DNA]</scope>
    <source>
        <strain evidence="1">DO16091913</strain>
        <tissue evidence="1">Muscle</tissue>
    </source>
</reference>
<organism evidence="1 2">
    <name type="scientific">Platysternon megacephalum</name>
    <name type="common">big-headed turtle</name>
    <dbReference type="NCBI Taxonomy" id="55544"/>
    <lineage>
        <taxon>Eukaryota</taxon>
        <taxon>Metazoa</taxon>
        <taxon>Chordata</taxon>
        <taxon>Craniata</taxon>
        <taxon>Vertebrata</taxon>
        <taxon>Euteleostomi</taxon>
        <taxon>Archelosauria</taxon>
        <taxon>Testudinata</taxon>
        <taxon>Testudines</taxon>
        <taxon>Cryptodira</taxon>
        <taxon>Durocryptodira</taxon>
        <taxon>Testudinoidea</taxon>
        <taxon>Platysternidae</taxon>
        <taxon>Platysternon</taxon>
    </lineage>
</organism>
<reference evidence="1 2" key="2">
    <citation type="submission" date="2019-04" db="EMBL/GenBank/DDBJ databases">
        <title>The genome sequence of big-headed turtle.</title>
        <authorList>
            <person name="Gong S."/>
        </authorList>
    </citation>
    <scope>NUCLEOTIDE SEQUENCE [LARGE SCALE GENOMIC DNA]</scope>
    <source>
        <strain evidence="1">DO16091913</strain>
        <tissue evidence="1">Muscle</tissue>
    </source>
</reference>
<proteinExistence type="predicted"/>
<dbReference type="EMBL" id="QXTE01000149">
    <property type="protein sequence ID" value="TFK03938.1"/>
    <property type="molecule type" value="Genomic_DNA"/>
</dbReference>
<gene>
    <name evidence="1" type="ORF">DR999_PMT13609</name>
</gene>
<keyword evidence="2" id="KW-1185">Reference proteome</keyword>
<evidence type="ECO:0000313" key="2">
    <source>
        <dbReference type="Proteomes" id="UP000297703"/>
    </source>
</evidence>
<dbReference type="AlphaFoldDB" id="A0A4D9E6R3"/>
<comment type="caution">
    <text evidence="1">The sequence shown here is derived from an EMBL/GenBank/DDBJ whole genome shotgun (WGS) entry which is preliminary data.</text>
</comment>
<dbReference type="Proteomes" id="UP000297703">
    <property type="component" value="Unassembled WGS sequence"/>
</dbReference>
<evidence type="ECO:0000313" key="1">
    <source>
        <dbReference type="EMBL" id="TFK03938.1"/>
    </source>
</evidence>
<name>A0A4D9E6R3_9SAUR</name>